<name>U2UZ01_9ACTN</name>
<proteinExistence type="predicted"/>
<dbReference type="STRING" id="1125712.HMPREF1316_0161"/>
<dbReference type="eggNOG" id="COG3404">
    <property type="taxonomic scope" value="Bacteria"/>
</dbReference>
<evidence type="ECO:0000259" key="1">
    <source>
        <dbReference type="Pfam" id="PF04961"/>
    </source>
</evidence>
<comment type="caution">
    <text evidence="2">The sequence shown here is derived from an EMBL/GenBank/DDBJ whole genome shotgun (WGS) entry which is preliminary data.</text>
</comment>
<gene>
    <name evidence="2" type="ORF">HMPREF1316_0161</name>
</gene>
<evidence type="ECO:0000313" key="3">
    <source>
        <dbReference type="Proteomes" id="UP000016638"/>
    </source>
</evidence>
<dbReference type="SUPFAM" id="SSF101262">
    <property type="entry name" value="Methenyltetrahydrofolate cyclohydrolase-like"/>
    <property type="match status" value="1"/>
</dbReference>
<protein>
    <submittedName>
        <fullName evidence="2">Formiminotransferase-cyclodeaminase</fullName>
    </submittedName>
</protein>
<dbReference type="GO" id="GO:0016740">
    <property type="term" value="F:transferase activity"/>
    <property type="evidence" value="ECO:0007669"/>
    <property type="project" value="UniProtKB-KW"/>
</dbReference>
<organism evidence="2 3">
    <name type="scientific">Olsenella profusa F0195</name>
    <dbReference type="NCBI Taxonomy" id="1125712"/>
    <lineage>
        <taxon>Bacteria</taxon>
        <taxon>Bacillati</taxon>
        <taxon>Actinomycetota</taxon>
        <taxon>Coriobacteriia</taxon>
        <taxon>Coriobacteriales</taxon>
        <taxon>Atopobiaceae</taxon>
        <taxon>Olsenella</taxon>
    </lineage>
</organism>
<dbReference type="AlphaFoldDB" id="U2UZ01"/>
<keyword evidence="2" id="KW-0808">Transferase</keyword>
<accession>U2UZ01</accession>
<evidence type="ECO:0000313" key="2">
    <source>
        <dbReference type="EMBL" id="ERL08332.1"/>
    </source>
</evidence>
<dbReference type="Pfam" id="PF04961">
    <property type="entry name" value="FTCD_C"/>
    <property type="match status" value="1"/>
</dbReference>
<feature type="domain" description="Cyclodeaminase/cyclohydrolase" evidence="1">
    <location>
        <begin position="59"/>
        <end position="234"/>
    </location>
</feature>
<dbReference type="Gene3D" id="1.20.120.680">
    <property type="entry name" value="Formiminotetrahydrofolate cyclodeaminase monomer, up-and-down helical bundle"/>
    <property type="match status" value="1"/>
</dbReference>
<dbReference type="EMBL" id="AWEZ01000045">
    <property type="protein sequence ID" value="ERL08332.1"/>
    <property type="molecule type" value="Genomic_DNA"/>
</dbReference>
<sequence length="259" mass="27357">MTEPHVATSGLHVRGVDPFGALWAGHVRGMEKVKVTGMLGGCEALTEDTREVVLPRESMTYFADELAARKPTPGGGGAAAYVGALGAALASMAGHFTLGKPRYADVEDDVRRLLGEAEEVRCALLDLVDDDARAFQRVTSALSIPRGNPRRAGALEAATRGACEPPLTMMDCTTEVIGILEELHHKCSRLLLTDVGCAAVLCSASLRAASLNVYVNTRSLSDRAAARELDGRCDALLAKWVGRADVLAEGITADVRGES</sequence>
<dbReference type="PATRIC" id="fig|1125712.3.peg.1287"/>
<dbReference type="InterPro" id="IPR036178">
    <property type="entry name" value="Formintransfe-cycloase-like_sf"/>
</dbReference>
<reference evidence="2 3" key="1">
    <citation type="submission" date="2013-08" db="EMBL/GenBank/DDBJ databases">
        <authorList>
            <person name="Durkin A.S."/>
            <person name="Haft D.R."/>
            <person name="McCorrison J."/>
            <person name="Torralba M."/>
            <person name="Gillis M."/>
            <person name="Haft D.H."/>
            <person name="Methe B."/>
            <person name="Sutton G."/>
            <person name="Nelson K.E."/>
        </authorList>
    </citation>
    <scope>NUCLEOTIDE SEQUENCE [LARGE SCALE GENOMIC DNA]</scope>
    <source>
        <strain evidence="2 3">F0195</strain>
    </source>
</reference>
<keyword evidence="3" id="KW-1185">Reference proteome</keyword>
<dbReference type="InterPro" id="IPR007044">
    <property type="entry name" value="Cyclodeamin/CycHdrlase"/>
</dbReference>
<dbReference type="Proteomes" id="UP000016638">
    <property type="component" value="Unassembled WGS sequence"/>
</dbReference>